<feature type="domain" description="HipA-like C-terminal" evidence="4">
    <location>
        <begin position="58"/>
        <end position="301"/>
    </location>
</feature>
<comment type="similarity">
    <text evidence="1">Belongs to the HipA Ser/Thr kinase family.</text>
</comment>
<dbReference type="Proteomes" id="UP000739284">
    <property type="component" value="Unassembled WGS sequence"/>
</dbReference>
<evidence type="ECO:0000313" key="5">
    <source>
        <dbReference type="EMBL" id="MBU9844536.1"/>
    </source>
</evidence>
<keyword evidence="3" id="KW-0418">Kinase</keyword>
<evidence type="ECO:0000256" key="1">
    <source>
        <dbReference type="ARBA" id="ARBA00010164"/>
    </source>
</evidence>
<comment type="caution">
    <text evidence="5">The sequence shown here is derived from an EMBL/GenBank/DDBJ whole genome shotgun (WGS) entry which is preliminary data.</text>
</comment>
<evidence type="ECO:0000313" key="6">
    <source>
        <dbReference type="Proteomes" id="UP000739284"/>
    </source>
</evidence>
<dbReference type="PANTHER" id="PTHR37419">
    <property type="entry name" value="SERINE/THREONINE-PROTEIN KINASE TOXIN HIPA"/>
    <property type="match status" value="1"/>
</dbReference>
<dbReference type="PANTHER" id="PTHR37419:SF6">
    <property type="entry name" value="KINASE HI_0665-RELATED"/>
    <property type="match status" value="1"/>
</dbReference>
<dbReference type="EMBL" id="JAFMOY010000114">
    <property type="protein sequence ID" value="MBU9844536.1"/>
    <property type="molecule type" value="Genomic_DNA"/>
</dbReference>
<protein>
    <submittedName>
        <fullName evidence="5">HipA domain-containing protein</fullName>
    </submittedName>
</protein>
<gene>
    <name evidence="5" type="ORF">J1784_05850</name>
</gene>
<dbReference type="RefSeq" id="WP_217148420.1">
    <property type="nucleotide sequence ID" value="NZ_JAFMOY010000114.1"/>
</dbReference>
<dbReference type="InterPro" id="IPR012893">
    <property type="entry name" value="HipA-like_C"/>
</dbReference>
<dbReference type="InterPro" id="IPR052028">
    <property type="entry name" value="HipA_Ser/Thr_kinase"/>
</dbReference>
<name>A0ABS6LD41_9GAMM</name>
<evidence type="ECO:0000256" key="3">
    <source>
        <dbReference type="ARBA" id="ARBA00022777"/>
    </source>
</evidence>
<accession>A0ABS6LD41</accession>
<keyword evidence="2" id="KW-0808">Transferase</keyword>
<keyword evidence="6" id="KW-1185">Reference proteome</keyword>
<organism evidence="5 6">
    <name type="scientific">Rahnella ecdela</name>
    <dbReference type="NCBI Taxonomy" id="2816250"/>
    <lineage>
        <taxon>Bacteria</taxon>
        <taxon>Pseudomonadati</taxon>
        <taxon>Pseudomonadota</taxon>
        <taxon>Gammaproteobacteria</taxon>
        <taxon>Enterobacterales</taxon>
        <taxon>Yersiniaceae</taxon>
        <taxon>Rahnella</taxon>
    </lineage>
</organism>
<evidence type="ECO:0000256" key="2">
    <source>
        <dbReference type="ARBA" id="ARBA00022679"/>
    </source>
</evidence>
<proteinExistence type="inferred from homology"/>
<sequence>MNSEHCLINLSQLKGAEIETGYSTKGIKHLLQNPGMMPDLPFTRRQFIQEQPQRQKGMSISGYQPKLSLAIEDNEFRVVSNGGTYILKPSPEEYPHLAENEHATMSVMARLKFIVPPFGLVRFSKEERDQKSELAYVIRRYDRGLTGDDRMHQEQLDGAMGISDKYGSIDDKKAVSYQRAARFLLDNLGNSLTNKRDIFLRIVYAYVLGNNDFHLRNFGILLPQNAPPSLAPVYDFISVVPYPTAFGEYLALPLLEREENDQESAPGLDSPFGEYTGADFVSLGEGIGIQNQLVRKWLLNVIRSHQLIIDTYNESHMPAEQRDKVLEYVSRRIHLLEVMDLP</sequence>
<dbReference type="Pfam" id="PF07804">
    <property type="entry name" value="HipA_C"/>
    <property type="match status" value="1"/>
</dbReference>
<evidence type="ECO:0000259" key="4">
    <source>
        <dbReference type="Pfam" id="PF07804"/>
    </source>
</evidence>
<reference evidence="5 6" key="1">
    <citation type="submission" date="2021-03" db="EMBL/GenBank/DDBJ databases">
        <title>Five novel Rahnella species.</title>
        <authorList>
            <person name="Brady C."/>
            <person name="Asselin J."/>
            <person name="Beer S."/>
            <person name="Bruberg M.B."/>
            <person name="Crampton B."/>
            <person name="Venter S."/>
            <person name="Arnold D."/>
            <person name="Denman S."/>
        </authorList>
    </citation>
    <scope>NUCLEOTIDE SEQUENCE [LARGE SCALE GENOMIC DNA]</scope>
    <source>
        <strain evidence="5 6">FRB 231</strain>
    </source>
</reference>